<evidence type="ECO:0000313" key="2">
    <source>
        <dbReference type="EMBL" id="KAL0487533.1"/>
    </source>
</evidence>
<dbReference type="InterPro" id="IPR046960">
    <property type="entry name" value="PPR_At4g14850-like_plant"/>
</dbReference>
<proteinExistence type="predicted"/>
<gene>
    <name evidence="2" type="ORF">AKO1_008656</name>
</gene>
<dbReference type="EMBL" id="JAOPGA020001347">
    <property type="protein sequence ID" value="KAL0487533.1"/>
    <property type="molecule type" value="Genomic_DNA"/>
</dbReference>
<name>A0AAW2ZCL2_9EUKA</name>
<protein>
    <recommendedName>
        <fullName evidence="1">DYW domain-containing protein</fullName>
    </recommendedName>
</protein>
<dbReference type="InterPro" id="IPR011990">
    <property type="entry name" value="TPR-like_helical_dom_sf"/>
</dbReference>
<dbReference type="InterPro" id="IPR032867">
    <property type="entry name" value="DYW_dom"/>
</dbReference>
<accession>A0AAW2ZCL2</accession>
<dbReference type="AlphaFoldDB" id="A0AAW2ZCL2"/>
<dbReference type="Pfam" id="PF01535">
    <property type="entry name" value="PPR"/>
    <property type="match status" value="2"/>
</dbReference>
<dbReference type="Gene3D" id="1.25.40.10">
    <property type="entry name" value="Tetratricopeptide repeat domain"/>
    <property type="match status" value="2"/>
</dbReference>
<dbReference type="GO" id="GO:0009451">
    <property type="term" value="P:RNA modification"/>
    <property type="evidence" value="ECO:0007669"/>
    <property type="project" value="InterPro"/>
</dbReference>
<keyword evidence="3" id="KW-1185">Reference proteome</keyword>
<dbReference type="SUPFAM" id="SSF48452">
    <property type="entry name" value="TPR-like"/>
    <property type="match status" value="1"/>
</dbReference>
<organism evidence="2 3">
    <name type="scientific">Acrasis kona</name>
    <dbReference type="NCBI Taxonomy" id="1008807"/>
    <lineage>
        <taxon>Eukaryota</taxon>
        <taxon>Discoba</taxon>
        <taxon>Heterolobosea</taxon>
        <taxon>Tetramitia</taxon>
        <taxon>Eutetramitia</taxon>
        <taxon>Acrasidae</taxon>
        <taxon>Acrasis</taxon>
    </lineage>
</organism>
<evidence type="ECO:0000313" key="3">
    <source>
        <dbReference type="Proteomes" id="UP001431209"/>
    </source>
</evidence>
<dbReference type="Pfam" id="PF14432">
    <property type="entry name" value="DYW_deaminase"/>
    <property type="match status" value="1"/>
</dbReference>
<reference evidence="2 3" key="1">
    <citation type="submission" date="2024-03" db="EMBL/GenBank/DDBJ databases">
        <title>The Acrasis kona genome and developmental transcriptomes reveal deep origins of eukaryotic multicellular pathways.</title>
        <authorList>
            <person name="Sheikh S."/>
            <person name="Fu C.-J."/>
            <person name="Brown M.W."/>
            <person name="Baldauf S.L."/>
        </authorList>
    </citation>
    <scope>NUCLEOTIDE SEQUENCE [LARGE SCALE GENOMIC DNA]</scope>
    <source>
        <strain evidence="2 3">ATCC MYA-3509</strain>
    </source>
</reference>
<feature type="domain" description="DYW" evidence="1">
    <location>
        <begin position="536"/>
        <end position="624"/>
    </location>
</feature>
<dbReference type="GO" id="GO:0008270">
    <property type="term" value="F:zinc ion binding"/>
    <property type="evidence" value="ECO:0007669"/>
    <property type="project" value="InterPro"/>
</dbReference>
<sequence length="653" mass="75460">MHIHYLVSEFKSPIPGYCISQLVKLYAYYRCFDDVMVLYKEFRRDPSVVGAVILAMAHDSKVVNSIYMEAYENDLLQHEDVFNAYLSYVHLTESQDLLFAYTELVNHGAEPSASSMVLLMSYVGRNTMGTETVNFVLNELMDRPHLYRLEECLVAAMQMLTFNDDEATAVELCQKNSHLPHIYDGYISAICKQPEINVSKIEHHLDALLKKSKPDLDTILSIVRAYRDTEQLEKCLPLLLKLEEYQVKAHPQVYAVMFLACTDRIMHKLGLAIYEMYLRSKTRSAAVENFIIRFFGYTGDTMKAVAVFESVLSRNETQPTTWEYTFRALSQSGMNEKALLMFEMMRSDHPEFIVSSTIQKILTVCVAGNLLHAGTSIFIHMKEEFGIVPVGDHYIQMIELYLNNNMYDDAHDLLQTVEKTCRPQHLFICYNSFMTYFYKKRNVEGAAEFLDKMAVIPGFENVVPYYTVLRLYEEKGMINEIEALRQKFGQEPLKKLKITVECGITNIQILGHEYQDDPHIREFLTVLFDRATFELGYEPDLSDSLKKKSNIKVEALWRSPDKVALAFGHLYTPVDRKIMISKSLRINNDNHQVYAIYSRLYKRDVIVKAKSISHFFRNGICSCGLSHEILEPYNLKFFHLKNSLDLESLALNK</sequence>
<dbReference type="GO" id="GO:0003723">
    <property type="term" value="F:RNA binding"/>
    <property type="evidence" value="ECO:0007669"/>
    <property type="project" value="InterPro"/>
</dbReference>
<dbReference type="Proteomes" id="UP001431209">
    <property type="component" value="Unassembled WGS sequence"/>
</dbReference>
<comment type="caution">
    <text evidence="2">The sequence shown here is derived from an EMBL/GenBank/DDBJ whole genome shotgun (WGS) entry which is preliminary data.</text>
</comment>
<evidence type="ECO:0000259" key="1">
    <source>
        <dbReference type="Pfam" id="PF14432"/>
    </source>
</evidence>
<dbReference type="PANTHER" id="PTHR47926">
    <property type="entry name" value="PENTATRICOPEPTIDE REPEAT-CONTAINING PROTEIN"/>
    <property type="match status" value="1"/>
</dbReference>
<dbReference type="InterPro" id="IPR002885">
    <property type="entry name" value="PPR_rpt"/>
</dbReference>